<keyword evidence="3" id="KW-1185">Reference proteome</keyword>
<protein>
    <recommendedName>
        <fullName evidence="4">GcrA cell cycle regulator</fullName>
    </recommendedName>
</protein>
<name>J7F9D5_9CAUD</name>
<feature type="compositionally biased region" description="Pro residues" evidence="1">
    <location>
        <begin position="82"/>
        <end position="92"/>
    </location>
</feature>
<feature type="region of interest" description="Disordered" evidence="1">
    <location>
        <begin position="62"/>
        <end position="97"/>
    </location>
</feature>
<proteinExistence type="predicted"/>
<reference evidence="2 3" key="1">
    <citation type="submission" date="2011-12" db="EMBL/GenBank/DDBJ databases">
        <title>The genome sequence of the flagella-specific Agrobacterium bacteriophage 7-7-1.</title>
        <authorList>
            <person name="Schmitt R."/>
            <person name="Van den Bossche A."/>
            <person name="Lavigne R."/>
            <person name="Kropinski A.M."/>
        </authorList>
    </citation>
    <scope>NUCLEOTIDE SEQUENCE [LARGE SCALE GENOMIC DNA]</scope>
</reference>
<organism evidence="2 3">
    <name type="scientific">Agrobacterium phage 7-7-1</name>
    <dbReference type="NCBI Taxonomy" id="1161931"/>
    <lineage>
        <taxon>Viruses</taxon>
        <taxon>Duplodnaviria</taxon>
        <taxon>Heunggongvirae</taxon>
        <taxon>Uroviricota</taxon>
        <taxon>Caudoviricetes</taxon>
        <taxon>Schmittlotzvirus</taxon>
        <taxon>Schmittlotzvirus sv771</taxon>
    </lineage>
</organism>
<dbReference type="Proteomes" id="UP000003754">
    <property type="component" value="Segment"/>
</dbReference>
<gene>
    <name evidence="2" type="ORF">7-7-1_00014</name>
</gene>
<evidence type="ECO:0008006" key="4">
    <source>
        <dbReference type="Google" id="ProtNLM"/>
    </source>
</evidence>
<sequence>MKTWAELTISEKIGAITRAYSETHDAKGDCAGIAEALGTTKAAIAGFYNRNRDELKHVPLRGKLRLNTEKELQRKRGGIKEPAPPPPPPPEGFTPKNPVTLLDIEDDGCRYIVEVHRAGLSLFCNEPAKKKFGYCTYHSKLNYTPAQEISHVRRRL</sequence>
<dbReference type="GeneID" id="14011967"/>
<evidence type="ECO:0000313" key="3">
    <source>
        <dbReference type="Proteomes" id="UP000003754"/>
    </source>
</evidence>
<dbReference type="EMBL" id="JQ312117">
    <property type="protein sequence ID" value="AFH19712.1"/>
    <property type="molecule type" value="Genomic_DNA"/>
</dbReference>
<dbReference type="RefSeq" id="YP_007006470.1">
    <property type="nucleotide sequence ID" value="NC_019519.1"/>
</dbReference>
<evidence type="ECO:0000256" key="1">
    <source>
        <dbReference type="SAM" id="MobiDB-lite"/>
    </source>
</evidence>
<accession>J7F9D5</accession>
<evidence type="ECO:0000313" key="2">
    <source>
        <dbReference type="EMBL" id="AFH19712.1"/>
    </source>
</evidence>
<dbReference type="KEGG" id="vg:14011967"/>